<dbReference type="InterPro" id="IPR013656">
    <property type="entry name" value="PAS_4"/>
</dbReference>
<dbReference type="PANTHER" id="PTHR43156">
    <property type="entry name" value="STAGE II SPORULATION PROTEIN E-RELATED"/>
    <property type="match status" value="1"/>
</dbReference>
<dbReference type="Gene3D" id="3.30.450.40">
    <property type="match status" value="1"/>
</dbReference>
<evidence type="ECO:0000313" key="4">
    <source>
        <dbReference type="Proteomes" id="UP001595765"/>
    </source>
</evidence>
<dbReference type="PANTHER" id="PTHR43156:SF2">
    <property type="entry name" value="STAGE II SPORULATION PROTEIN E"/>
    <property type="match status" value="1"/>
</dbReference>
<dbReference type="Gene3D" id="3.60.40.10">
    <property type="entry name" value="PPM-type phosphatase domain"/>
    <property type="match status" value="1"/>
</dbReference>
<reference evidence="4" key="1">
    <citation type="journal article" date="2019" name="Int. J. Syst. Evol. Microbiol.">
        <title>The Global Catalogue of Microorganisms (GCM) 10K type strain sequencing project: providing services to taxonomists for standard genome sequencing and annotation.</title>
        <authorList>
            <consortium name="The Broad Institute Genomics Platform"/>
            <consortium name="The Broad Institute Genome Sequencing Center for Infectious Disease"/>
            <person name="Wu L."/>
            <person name="Ma J."/>
        </authorList>
    </citation>
    <scope>NUCLEOTIDE SEQUENCE [LARGE SCALE GENOMIC DNA]</scope>
    <source>
        <strain evidence="4">CGMCC 4.7237</strain>
    </source>
</reference>
<dbReference type="SUPFAM" id="SSF55874">
    <property type="entry name" value="ATPase domain of HSP90 chaperone/DNA topoisomerase II/histidine kinase"/>
    <property type="match status" value="1"/>
</dbReference>
<dbReference type="InterPro" id="IPR035965">
    <property type="entry name" value="PAS-like_dom_sf"/>
</dbReference>
<feature type="domain" description="PAS" evidence="2">
    <location>
        <begin position="1"/>
        <end position="45"/>
    </location>
</feature>
<evidence type="ECO:0000313" key="3">
    <source>
        <dbReference type="EMBL" id="MFC4033282.1"/>
    </source>
</evidence>
<keyword evidence="1" id="KW-0378">Hydrolase</keyword>
<proteinExistence type="predicted"/>
<dbReference type="InterPro" id="IPR052016">
    <property type="entry name" value="Bact_Sigma-Reg"/>
</dbReference>
<dbReference type="NCBIfam" id="TIGR00229">
    <property type="entry name" value="sensory_box"/>
    <property type="match status" value="1"/>
</dbReference>
<dbReference type="Pfam" id="PF08448">
    <property type="entry name" value="PAS_4"/>
    <property type="match status" value="1"/>
</dbReference>
<keyword evidence="4" id="KW-1185">Reference proteome</keyword>
<dbReference type="Pfam" id="PF13581">
    <property type="entry name" value="HATPase_c_2"/>
    <property type="match status" value="1"/>
</dbReference>
<dbReference type="InterPro" id="IPR036890">
    <property type="entry name" value="HATPase_C_sf"/>
</dbReference>
<comment type="caution">
    <text evidence="3">The sequence shown here is derived from an EMBL/GenBank/DDBJ whole genome shotgun (WGS) entry which is preliminary data.</text>
</comment>
<evidence type="ECO:0000256" key="1">
    <source>
        <dbReference type="ARBA" id="ARBA00022801"/>
    </source>
</evidence>
<dbReference type="Pfam" id="PF07228">
    <property type="entry name" value="SpoIIE"/>
    <property type="match status" value="1"/>
</dbReference>
<dbReference type="InterPro" id="IPR001932">
    <property type="entry name" value="PPM-type_phosphatase-like_dom"/>
</dbReference>
<dbReference type="SUPFAM" id="SSF55785">
    <property type="entry name" value="PYP-like sensor domain (PAS domain)"/>
    <property type="match status" value="2"/>
</dbReference>
<accession>A0ABV8HQD6</accession>
<protein>
    <submittedName>
        <fullName evidence="3">SpoIIE family protein phosphatase</fullName>
    </submittedName>
</protein>
<dbReference type="Gene3D" id="3.30.565.10">
    <property type="entry name" value="Histidine kinase-like ATPase, C-terminal domain"/>
    <property type="match status" value="1"/>
</dbReference>
<dbReference type="InterPro" id="IPR003594">
    <property type="entry name" value="HATPase_dom"/>
</dbReference>
<dbReference type="EMBL" id="JBHSBB010000012">
    <property type="protein sequence ID" value="MFC4033282.1"/>
    <property type="molecule type" value="Genomic_DNA"/>
</dbReference>
<dbReference type="InterPro" id="IPR000014">
    <property type="entry name" value="PAS"/>
</dbReference>
<organism evidence="3 4">
    <name type="scientific">Streptomyces polygonati</name>
    <dbReference type="NCBI Taxonomy" id="1617087"/>
    <lineage>
        <taxon>Bacteria</taxon>
        <taxon>Bacillati</taxon>
        <taxon>Actinomycetota</taxon>
        <taxon>Actinomycetes</taxon>
        <taxon>Kitasatosporales</taxon>
        <taxon>Streptomycetaceae</taxon>
        <taxon>Streptomyces</taxon>
    </lineage>
</organism>
<name>A0ABV8HQD6_9ACTN</name>
<dbReference type="Proteomes" id="UP001595765">
    <property type="component" value="Unassembled WGS sequence"/>
</dbReference>
<dbReference type="RefSeq" id="WP_386430377.1">
    <property type="nucleotide sequence ID" value="NZ_JBHSBB010000012.1"/>
</dbReference>
<dbReference type="CDD" id="cd16936">
    <property type="entry name" value="HATPase_RsbW-like"/>
    <property type="match status" value="1"/>
</dbReference>
<evidence type="ECO:0000259" key="2">
    <source>
        <dbReference type="PROSITE" id="PS50112"/>
    </source>
</evidence>
<gene>
    <name evidence="3" type="ORF">ACFO3J_17555</name>
</gene>
<dbReference type="CDD" id="cd00130">
    <property type="entry name" value="PAS"/>
    <property type="match status" value="1"/>
</dbReference>
<dbReference type="InterPro" id="IPR036457">
    <property type="entry name" value="PPM-type-like_dom_sf"/>
</dbReference>
<dbReference type="Pfam" id="PF00989">
    <property type="entry name" value="PAS"/>
    <property type="match status" value="1"/>
</dbReference>
<dbReference type="Pfam" id="PF01590">
    <property type="entry name" value="GAF"/>
    <property type="match status" value="1"/>
</dbReference>
<dbReference type="InterPro" id="IPR003018">
    <property type="entry name" value="GAF"/>
</dbReference>
<dbReference type="InterPro" id="IPR029016">
    <property type="entry name" value="GAF-like_dom_sf"/>
</dbReference>
<sequence>MPSGDVLVLVDEDGRVIEWGPPAEALLGWSAEEAVGREVTALLPEAAADDELRGEGFPEATSVLVKPILLGASVVWRVLVAEDSVPGRDVAILNVLFAPSPVGLHVLDEELRVVRRSTATRGRPYLPAGHPVGSRFTELFEREGSEAETAVARGVLESGQPVVNRLVRGVRVPGKPGHRTHSVSYFRLEGPDGDVRGLMASEMDVTQRENAQRRLALLDAVRARVGHGLNLAAVCRELVAAMVPSFATTAVVEVIEDIVRGEEPPAVPVRQDVLLRRAAFQGPDPAYPVGEVRPMPADTPFSYVLADLRPRLLAIEDDTPWLDADPARAEIIRRCGARSLIVAPLVLRGLALGVVSFYRDRRVDPFDEDDLTVASGSCAHAALCVDNVTRYMREWVVAQTVQRRLLPQEPAAQPALDVSSLHLPHPDGGGAWFDTIALPGARTALVVGDVAGEGIIAAITMGLLRTAIHTLAAMDLRPDELLARLNDTATRLAAGYAPGDLPDQEPLTASCAVAIYDPVDLTCTVACAGIAEPLAVFPDGTSANLSVPPGPPLADPGRAPFPAATVDLPEGSVLALGTAVVAHELLAPSGPLRPLLDGAATRPLQDLCDTIGPELDAGHRAGEPLLLLARTKALPRDHVLTLALPADPEAAPIARKATRDQLDQWGVDEETAFTSELIVSELVGNAVRHGAPPLRLRLILGKMLTCEVSDGATSAPHVQHARTVDETGRGLFIMATLADQWGTRFHARGKTVWAEQPAGTA</sequence>
<dbReference type="PROSITE" id="PS50112">
    <property type="entry name" value="PAS"/>
    <property type="match status" value="1"/>
</dbReference>
<dbReference type="Gene3D" id="3.30.450.20">
    <property type="entry name" value="PAS domain"/>
    <property type="match status" value="2"/>
</dbReference>
<dbReference type="InterPro" id="IPR013767">
    <property type="entry name" value="PAS_fold"/>
</dbReference>
<dbReference type="SUPFAM" id="SSF55781">
    <property type="entry name" value="GAF domain-like"/>
    <property type="match status" value="1"/>
</dbReference>